<evidence type="ECO:0000256" key="1">
    <source>
        <dbReference type="SAM" id="Coils"/>
    </source>
</evidence>
<feature type="coiled-coil region" evidence="1">
    <location>
        <begin position="29"/>
        <end position="56"/>
    </location>
</feature>
<protein>
    <submittedName>
        <fullName evidence="2">Uncharacterized protein</fullName>
    </submittedName>
</protein>
<dbReference type="STRING" id="667015.Bacsa_3545"/>
<dbReference type="EMBL" id="CP002530">
    <property type="protein sequence ID" value="ADY38068.1"/>
    <property type="molecule type" value="Genomic_DNA"/>
</dbReference>
<keyword evidence="1" id="KW-0175">Coiled coil</keyword>
<gene>
    <name evidence="2" type="ordered locus">Bacsa_3545</name>
</gene>
<evidence type="ECO:0000313" key="3">
    <source>
        <dbReference type="Proteomes" id="UP000007486"/>
    </source>
</evidence>
<dbReference type="OrthoDB" id="9808350at2"/>
<name>F0R884_PHOSB</name>
<organism evidence="2 3">
    <name type="scientific">Phocaeicola salanitronis (strain DSM 18170 / JCM 13657 / CCUG 60908 / BL78)</name>
    <name type="common">Bacteroides salanitronis</name>
    <dbReference type="NCBI Taxonomy" id="667015"/>
    <lineage>
        <taxon>Bacteria</taxon>
        <taxon>Pseudomonadati</taxon>
        <taxon>Bacteroidota</taxon>
        <taxon>Bacteroidia</taxon>
        <taxon>Bacteroidales</taxon>
        <taxon>Bacteroidaceae</taxon>
        <taxon>Phocaeicola</taxon>
    </lineage>
</organism>
<sequence>MGVFELNRICLETLRYPSRKVRVTELGLYSTFENAYEKLQELVVESKKEKEECEKEGDKDYAYAFTFGYSIHEKQLDILYGDTISVRTYTRDGTLNDECIWKDEKGTDLLPFYGRPKEKIRFKAGDIVEVFMYGNVELSIISSLPWTPQEIEKRNKKLEEKHGKGYTLTLDSTDDCYLAHSLGLGNTHFHPSCTDIFAPLKKIPATIRRKLQAKLLEESFTFGYSLQISELPFSKDAKVLDELLNGWDKFIEAKYYTGMECLVDYGNPDNIKAQLDFSKEQSQRFEHFFDVCVRLVNEKRKNV</sequence>
<accession>F0R884</accession>
<dbReference type="RefSeq" id="WP_013619424.1">
    <property type="nucleotide sequence ID" value="NC_015164.1"/>
</dbReference>
<proteinExistence type="predicted"/>
<dbReference type="HOGENOM" id="CLU_955326_0_0_10"/>
<keyword evidence="3" id="KW-1185">Reference proteome</keyword>
<dbReference type="Proteomes" id="UP000007486">
    <property type="component" value="Chromosome"/>
</dbReference>
<evidence type="ECO:0000313" key="2">
    <source>
        <dbReference type="EMBL" id="ADY38068.1"/>
    </source>
</evidence>
<dbReference type="AlphaFoldDB" id="F0R884"/>
<dbReference type="KEGG" id="bsa:Bacsa_3545"/>
<reference evidence="2 3" key="1">
    <citation type="journal article" date="2011" name="Stand. Genomic Sci.">
        <title>Complete genome sequence of Bacteroides salanitronis type strain (BL78).</title>
        <authorList>
            <person name="Gronow S."/>
            <person name="Held B."/>
            <person name="Lucas S."/>
            <person name="Lapidus A."/>
            <person name="Del Rio T.G."/>
            <person name="Nolan M."/>
            <person name="Tice H."/>
            <person name="Deshpande S."/>
            <person name="Cheng J.F."/>
            <person name="Pitluck S."/>
            <person name="Liolios K."/>
            <person name="Pagani I."/>
            <person name="Ivanova N."/>
            <person name="Mavromatis K."/>
            <person name="Pati A."/>
            <person name="Tapia R."/>
            <person name="Han C."/>
            <person name="Goodwin L."/>
            <person name="Chen A."/>
            <person name="Palaniappan K."/>
            <person name="Land M."/>
            <person name="Hauser L."/>
            <person name="Chang Y.J."/>
            <person name="Jeffries C.D."/>
            <person name="Brambilla E.M."/>
            <person name="Rohde M."/>
            <person name="Goker M."/>
            <person name="Detter J.C."/>
            <person name="Woyke T."/>
            <person name="Bristow J."/>
            <person name="Markowitz V."/>
            <person name="Hugenholtz P."/>
            <person name="Kyrpides N.C."/>
            <person name="Klenk H.P."/>
            <person name="Eisen J.A."/>
        </authorList>
    </citation>
    <scope>NUCLEOTIDE SEQUENCE [LARGE SCALE GENOMIC DNA]</scope>
    <source>
        <strain evidence="2 3">DSM 18170</strain>
    </source>
</reference>